<name>A0A2X0LUI5_9BASI</name>
<accession>A0A2X0LUI5</accession>
<keyword evidence="2" id="KW-1185">Reference proteome</keyword>
<organism evidence="1 2">
    <name type="scientific">Microbotryum silenes-dioicae</name>
    <dbReference type="NCBI Taxonomy" id="796604"/>
    <lineage>
        <taxon>Eukaryota</taxon>
        <taxon>Fungi</taxon>
        <taxon>Dikarya</taxon>
        <taxon>Basidiomycota</taxon>
        <taxon>Pucciniomycotina</taxon>
        <taxon>Microbotryomycetes</taxon>
        <taxon>Microbotryales</taxon>
        <taxon>Microbotryaceae</taxon>
        <taxon>Microbotryum</taxon>
    </lineage>
</organism>
<dbReference type="AlphaFoldDB" id="A0A2X0LUI5"/>
<protein>
    <submittedName>
        <fullName evidence="1">BQ5605_C017g08377 protein</fullName>
    </submittedName>
</protein>
<evidence type="ECO:0000313" key="2">
    <source>
        <dbReference type="Proteomes" id="UP000249464"/>
    </source>
</evidence>
<proteinExistence type="predicted"/>
<gene>
    <name evidence="1" type="primary">BQ5605_C017g08377</name>
    <name evidence="1" type="ORF">BQ5605_C017G08377</name>
</gene>
<dbReference type="Proteomes" id="UP000249464">
    <property type="component" value="Unassembled WGS sequence"/>
</dbReference>
<dbReference type="EMBL" id="FQNC01000017">
    <property type="protein sequence ID" value="SGY19908.1"/>
    <property type="molecule type" value="Genomic_DNA"/>
</dbReference>
<sequence>MSKYEDRLVLSNFSKLLYKLYNAQTIFCATRTKHQQAKSAPSATANEPVQNEMNSNRISSLFIICHLMD</sequence>
<evidence type="ECO:0000313" key="1">
    <source>
        <dbReference type="EMBL" id="SGY19908.1"/>
    </source>
</evidence>
<reference evidence="1 2" key="1">
    <citation type="submission" date="2016-11" db="EMBL/GenBank/DDBJ databases">
        <authorList>
            <person name="Jaros S."/>
            <person name="Januszkiewicz K."/>
            <person name="Wedrychowicz H."/>
        </authorList>
    </citation>
    <scope>NUCLEOTIDE SEQUENCE [LARGE SCALE GENOMIC DNA]</scope>
</reference>